<gene>
    <name evidence="6" type="ORF">BKD30_13205</name>
</gene>
<dbReference type="GO" id="GO:0005524">
    <property type="term" value="F:ATP binding"/>
    <property type="evidence" value="ECO:0007669"/>
    <property type="project" value="UniProtKB-KW"/>
</dbReference>
<evidence type="ECO:0000256" key="2">
    <source>
        <dbReference type="ARBA" id="ARBA00022448"/>
    </source>
</evidence>
<dbReference type="InterPro" id="IPR027417">
    <property type="entry name" value="P-loop_NTPase"/>
</dbReference>
<comment type="caution">
    <text evidence="6">The sequence shown here is derived from an EMBL/GenBank/DDBJ whole genome shotgun (WGS) entry which is preliminary data.</text>
</comment>
<keyword evidence="2" id="KW-0813">Transport</keyword>
<dbReference type="GO" id="GO:0016887">
    <property type="term" value="F:ATP hydrolysis activity"/>
    <property type="evidence" value="ECO:0007669"/>
    <property type="project" value="InterPro"/>
</dbReference>
<dbReference type="SMART" id="SM00382">
    <property type="entry name" value="AAA"/>
    <property type="match status" value="1"/>
</dbReference>
<dbReference type="EMBL" id="MRDE01000076">
    <property type="protein sequence ID" value="OMH23300.1"/>
    <property type="molecule type" value="Genomic_DNA"/>
</dbReference>
<dbReference type="Proteomes" id="UP000187085">
    <property type="component" value="Unassembled WGS sequence"/>
</dbReference>
<dbReference type="InterPro" id="IPR003439">
    <property type="entry name" value="ABC_transporter-like_ATP-bd"/>
</dbReference>
<name>A0A1R1L6X8_9MICC</name>
<dbReference type="SUPFAM" id="SSF52540">
    <property type="entry name" value="P-loop containing nucleoside triphosphate hydrolases"/>
    <property type="match status" value="1"/>
</dbReference>
<evidence type="ECO:0000256" key="3">
    <source>
        <dbReference type="ARBA" id="ARBA00022741"/>
    </source>
</evidence>
<dbReference type="CDD" id="cd03268">
    <property type="entry name" value="ABC_BcrA_bacitracin_resist"/>
    <property type="match status" value="1"/>
</dbReference>
<reference evidence="6 7" key="1">
    <citation type="submission" date="2016-12" db="EMBL/GenBank/DDBJ databases">
        <title>Draft genome of Tersicoccus phoenicis 1P05MA.</title>
        <authorList>
            <person name="Nakajima Y."/>
            <person name="Yoshizawa S."/>
            <person name="Nakamura K."/>
            <person name="Ogura Y."/>
            <person name="Hayashi T."/>
            <person name="Kogure K."/>
        </authorList>
    </citation>
    <scope>NUCLEOTIDE SEQUENCE [LARGE SCALE GENOMIC DNA]</scope>
    <source>
        <strain evidence="6 7">1p05MA</strain>
    </source>
</reference>
<dbReference type="AlphaFoldDB" id="A0A1R1L6X8"/>
<dbReference type="OrthoDB" id="9804819at2"/>
<accession>A0A1R1L6X8</accession>
<evidence type="ECO:0000259" key="5">
    <source>
        <dbReference type="PROSITE" id="PS50893"/>
    </source>
</evidence>
<keyword evidence="4 6" id="KW-0067">ATP-binding</keyword>
<dbReference type="Gene3D" id="3.40.50.300">
    <property type="entry name" value="P-loop containing nucleotide triphosphate hydrolases"/>
    <property type="match status" value="1"/>
</dbReference>
<evidence type="ECO:0000256" key="1">
    <source>
        <dbReference type="ARBA" id="ARBA00005417"/>
    </source>
</evidence>
<feature type="domain" description="ABC transporter" evidence="5">
    <location>
        <begin position="2"/>
        <end position="227"/>
    </location>
</feature>
<keyword evidence="3" id="KW-0547">Nucleotide-binding</keyword>
<dbReference type="STRING" id="554083.BKD30_13205"/>
<evidence type="ECO:0000256" key="4">
    <source>
        <dbReference type="ARBA" id="ARBA00022840"/>
    </source>
</evidence>
<evidence type="ECO:0000313" key="6">
    <source>
        <dbReference type="EMBL" id="OMH23300.1"/>
    </source>
</evidence>
<dbReference type="InterPro" id="IPR003593">
    <property type="entry name" value="AAA+_ATPase"/>
</dbReference>
<dbReference type="PANTHER" id="PTHR43335">
    <property type="entry name" value="ABC TRANSPORTER, ATP-BINDING PROTEIN"/>
    <property type="match status" value="1"/>
</dbReference>
<protein>
    <submittedName>
        <fullName evidence="6">Multidrug ABC transporter ATP-binding protein</fullName>
    </submittedName>
</protein>
<proteinExistence type="inferred from homology"/>
<sequence>MIQVEHLTKRFGEKVAVDDLSFTVRTGTVTGFLGPNGAGKSTTMRVAVGLDRPTAGSVTFAGKRYQELASPLREVGTLLEARAVHPGRTARNHLRALATTHGISTRRVDEVLGLTGLSDVAGKRVGGFSLGMGQRLGIATAMLGDPGVLVLDEPVNGLDPEGVIWVRNLARALAAEGRTVLISSHLMSEMAQTADHLVVIAQGRLMADSPIDAMLDGEGQPRVLVRSPDVERLGVAIAGDGVHIEQRTDGGLLVTGRDPLQISRAALEHGLLLSELTPMRASLEDAYLRLTHDHVDYRAAEPVAEGK</sequence>
<dbReference type="PROSITE" id="PS50893">
    <property type="entry name" value="ABC_TRANSPORTER_2"/>
    <property type="match status" value="1"/>
</dbReference>
<comment type="similarity">
    <text evidence="1">Belongs to the ABC transporter superfamily.</text>
</comment>
<organism evidence="6 7">
    <name type="scientific">Tersicoccus phoenicis</name>
    <dbReference type="NCBI Taxonomy" id="554083"/>
    <lineage>
        <taxon>Bacteria</taxon>
        <taxon>Bacillati</taxon>
        <taxon>Actinomycetota</taxon>
        <taxon>Actinomycetes</taxon>
        <taxon>Micrococcales</taxon>
        <taxon>Micrococcaceae</taxon>
        <taxon>Tersicoccus</taxon>
    </lineage>
</organism>
<dbReference type="Pfam" id="PF00005">
    <property type="entry name" value="ABC_tran"/>
    <property type="match status" value="1"/>
</dbReference>
<keyword evidence="7" id="KW-1185">Reference proteome</keyword>
<dbReference type="RefSeq" id="WP_076705301.1">
    <property type="nucleotide sequence ID" value="NZ_MRDE01000076.1"/>
</dbReference>
<dbReference type="PANTHER" id="PTHR43335:SF4">
    <property type="entry name" value="ABC TRANSPORTER, ATP-BINDING PROTEIN"/>
    <property type="match status" value="1"/>
</dbReference>
<evidence type="ECO:0000313" key="7">
    <source>
        <dbReference type="Proteomes" id="UP000187085"/>
    </source>
</evidence>